<dbReference type="Proteomes" id="UP000250043">
    <property type="component" value="Unassembled WGS sequence"/>
</dbReference>
<reference evidence="1 2" key="1">
    <citation type="submission" date="2016-07" db="EMBL/GenBank/DDBJ databases">
        <title>Draft genome of the white-rot fungus Obba rivulosa 3A-2.</title>
        <authorList>
            <consortium name="DOE Joint Genome Institute"/>
            <person name="Miettinen O."/>
            <person name="Riley R."/>
            <person name="Acob R."/>
            <person name="Barry K."/>
            <person name="Cullen D."/>
            <person name="De Vries R."/>
            <person name="Hainaut M."/>
            <person name="Hatakka A."/>
            <person name="Henrissat B."/>
            <person name="Hilden K."/>
            <person name="Kuo R."/>
            <person name="Labutti K."/>
            <person name="Lipzen A."/>
            <person name="Makela M.R."/>
            <person name="Sandor L."/>
            <person name="Spatafora J.W."/>
            <person name="Grigoriev I.V."/>
            <person name="Hibbett D.S."/>
        </authorList>
    </citation>
    <scope>NUCLEOTIDE SEQUENCE [LARGE SCALE GENOMIC DNA]</scope>
    <source>
        <strain evidence="1 2">3A-2</strain>
    </source>
</reference>
<keyword evidence="2" id="KW-1185">Reference proteome</keyword>
<sequence length="140" mass="15869">MAVYVVLSRRGLPELAHYLMIPATDYKVQGPRHLNPGTTLPYDHARYRLGLCCPGRWSAMTVTCLTRSRLWAPLAGSVHMLDAILISTLTTVQDAPWDVDWFFLERVASLRRGSCRFISLFCVLDVSIHAFNCRSFHLGM</sequence>
<dbReference type="AlphaFoldDB" id="A0A8E2DPF9"/>
<name>A0A8E2DPF9_9APHY</name>
<gene>
    <name evidence="1" type="ORF">OBBRIDRAFT_327621</name>
</gene>
<dbReference type="EMBL" id="KV722356">
    <property type="protein sequence ID" value="OCH93339.1"/>
    <property type="molecule type" value="Genomic_DNA"/>
</dbReference>
<organism evidence="1 2">
    <name type="scientific">Obba rivulosa</name>
    <dbReference type="NCBI Taxonomy" id="1052685"/>
    <lineage>
        <taxon>Eukaryota</taxon>
        <taxon>Fungi</taxon>
        <taxon>Dikarya</taxon>
        <taxon>Basidiomycota</taxon>
        <taxon>Agaricomycotina</taxon>
        <taxon>Agaricomycetes</taxon>
        <taxon>Polyporales</taxon>
        <taxon>Gelatoporiaceae</taxon>
        <taxon>Obba</taxon>
    </lineage>
</organism>
<proteinExistence type="predicted"/>
<protein>
    <submittedName>
        <fullName evidence="1">Uncharacterized protein</fullName>
    </submittedName>
</protein>
<evidence type="ECO:0000313" key="1">
    <source>
        <dbReference type="EMBL" id="OCH93339.1"/>
    </source>
</evidence>
<accession>A0A8E2DPF9</accession>
<evidence type="ECO:0000313" key="2">
    <source>
        <dbReference type="Proteomes" id="UP000250043"/>
    </source>
</evidence>